<gene>
    <name evidence="2" type="ORF">KCG48_07230</name>
</gene>
<evidence type="ECO:0000259" key="1">
    <source>
        <dbReference type="Pfam" id="PF01610"/>
    </source>
</evidence>
<feature type="domain" description="Transposase IS204/IS1001/IS1096/IS1165 DDE" evidence="1">
    <location>
        <begin position="329"/>
        <end position="446"/>
    </location>
</feature>
<comment type="caution">
    <text evidence="2">The sequence shown here is derived from an EMBL/GenBank/DDBJ whole genome shotgun (WGS) entry which is preliminary data.</text>
</comment>
<feature type="domain" description="Transposase IS204/IS1001/IS1096/IS1165 DDE" evidence="1">
    <location>
        <begin position="20"/>
        <end position="106"/>
    </location>
</feature>
<dbReference type="Pfam" id="PF13384">
    <property type="entry name" value="HTH_23"/>
    <property type="match status" value="1"/>
</dbReference>
<evidence type="ECO:0000313" key="3">
    <source>
        <dbReference type="Proteomes" id="UP000675379"/>
    </source>
</evidence>
<protein>
    <submittedName>
        <fullName evidence="2">ISL3 family transposase</fullName>
    </submittedName>
</protein>
<name>A0A941HR22_9CLOT</name>
<dbReference type="NCBIfam" id="NF033550">
    <property type="entry name" value="transpos_ISL3"/>
    <property type="match status" value="1"/>
</dbReference>
<dbReference type="Proteomes" id="UP000675379">
    <property type="component" value="Unassembled WGS sequence"/>
</dbReference>
<organism evidence="2 3">
    <name type="scientific">Proteiniclasticum sediminis</name>
    <dbReference type="NCBI Taxonomy" id="2804028"/>
    <lineage>
        <taxon>Bacteria</taxon>
        <taxon>Bacillati</taxon>
        <taxon>Bacillota</taxon>
        <taxon>Clostridia</taxon>
        <taxon>Eubacteriales</taxon>
        <taxon>Clostridiaceae</taxon>
        <taxon>Proteiniclasticum</taxon>
    </lineage>
</organism>
<dbReference type="Gene3D" id="1.10.10.60">
    <property type="entry name" value="Homeodomain-like"/>
    <property type="match status" value="2"/>
</dbReference>
<dbReference type="EMBL" id="JAGSCS010000008">
    <property type="protein sequence ID" value="MBR0576133.1"/>
    <property type="molecule type" value="Genomic_DNA"/>
</dbReference>
<dbReference type="PANTHER" id="PTHR33498:SF1">
    <property type="entry name" value="TRANSPOSASE FOR INSERTION SEQUENCE ELEMENT IS1557"/>
    <property type="match status" value="1"/>
</dbReference>
<dbReference type="InterPro" id="IPR047951">
    <property type="entry name" value="Transpos_ISL3"/>
</dbReference>
<keyword evidence="3" id="KW-1185">Reference proteome</keyword>
<evidence type="ECO:0000313" key="2">
    <source>
        <dbReference type="EMBL" id="MBR0576133.1"/>
    </source>
</evidence>
<reference evidence="2" key="1">
    <citation type="submission" date="2021-04" db="EMBL/GenBank/DDBJ databases">
        <title>Proteiniclasticum sedimins sp. nov., an obligate anaerobic bacterium isolated from anaerobic sludge.</title>
        <authorList>
            <person name="Liu J."/>
        </authorList>
    </citation>
    <scope>NUCLEOTIDE SEQUENCE</scope>
    <source>
        <strain evidence="2">BAD-10</strain>
    </source>
</reference>
<dbReference type="Pfam" id="PF01610">
    <property type="entry name" value="DDE_Tnp_ISL3"/>
    <property type="match status" value="2"/>
</dbReference>
<dbReference type="AlphaFoldDB" id="A0A941HR22"/>
<dbReference type="PANTHER" id="PTHR33498">
    <property type="entry name" value="TRANSPOSASE FOR INSERTION SEQUENCE ELEMENT IS1557"/>
    <property type="match status" value="1"/>
</dbReference>
<sequence>MRALKKGAVIIDKLALRIACIDDFAFRKGQRYGTVLINVETRKVVDILNSRDFDDVKRWLDEFPNLQIVSRDGSITYRKAISAANENIIQLSDRFHLIKNLTEYAKGYLKRTLPAYVLVEDMSRPQVEHQDLPRLREKYRYANKWELILAVQKMRSDGFTQNQIAAVFRLGNRTVAAYARVLPEEQAKYEAIPIIKSSIAENESVRASKIRTIQEMKAEGYTKMKIADALGISERTVRRMLNADPSGKHGRTGSKRESKLDPYKEEILEMSAKGQSSLKIWKNLQARGYTGGSAIIRDFLQKYHIEATTGPTTKSKTQIRIDRQSLIALLYRDRALIKDLREDHYHHILNYYPEMERVLQLLKEFKAILLGKNSHLLQSWKQSLAELNIPELNSFLVGVEKDEEAIRNAIIFPYSNGLAEGTVNKIKVIKRIMFGRCGFEMLRKKILLNNIN</sequence>
<dbReference type="InterPro" id="IPR002560">
    <property type="entry name" value="Transposase_DDE"/>
</dbReference>
<accession>A0A941HR22</accession>
<proteinExistence type="predicted"/>
<dbReference type="RefSeq" id="WP_211800934.1">
    <property type="nucleotide sequence ID" value="NZ_JAGSCS010000008.1"/>
</dbReference>